<protein>
    <submittedName>
        <fullName evidence="1">Nuclease</fullName>
    </submittedName>
</protein>
<dbReference type="EMBL" id="PDCG01000078">
    <property type="protein sequence ID" value="RBP97128.1"/>
    <property type="molecule type" value="Genomic_DNA"/>
</dbReference>
<dbReference type="InterPro" id="IPR029052">
    <property type="entry name" value="Metallo-depent_PP-like"/>
</dbReference>
<gene>
    <name evidence="1" type="ORF">CRD60_08475</name>
</gene>
<dbReference type="PANTHER" id="PTHR11575:SF24">
    <property type="entry name" value="5'-NUCLEOTIDASE"/>
    <property type="match status" value="1"/>
</dbReference>
<dbReference type="AlphaFoldDB" id="A0A366K7I6"/>
<reference evidence="1 2" key="1">
    <citation type="submission" date="2017-10" db="EMBL/GenBank/DDBJ databases">
        <title>Bifidobacterium xylocopum sp. nov. and Bifidobacterium aemilianum sp. nov., from the carpenter bee (Xylocopa violacea) digestive tract.</title>
        <authorList>
            <person name="Alberoni D."/>
            <person name="Baffoni L."/>
            <person name="Di Gioia D."/>
            <person name="Gaggia F."/>
            <person name="Biavati B."/>
        </authorList>
    </citation>
    <scope>NUCLEOTIDE SEQUENCE [LARGE SCALE GENOMIC DNA]</scope>
    <source>
        <strain evidence="1 2">XV10</strain>
    </source>
</reference>
<name>A0A366K7I6_9BIFI</name>
<dbReference type="GO" id="GO:0008768">
    <property type="term" value="F:UDP-sugar diphosphatase activity"/>
    <property type="evidence" value="ECO:0007669"/>
    <property type="project" value="TreeGrafter"/>
</dbReference>
<sequence length="151" mass="15607">MLLSAGDNVSASLYVSSVQDDEPTISYLNALGLKASAAGNHEFDRGLADLQNRISQSADFPIFGANVTDTATGKPALEPFTIVTSPDGTKIGVIGTVTTETPQLTDPSALASVNFGDTVAATNKYADQLSDGNEANGEADVIVAEYHQGVD</sequence>
<keyword evidence="2" id="KW-1185">Reference proteome</keyword>
<dbReference type="PANTHER" id="PTHR11575">
    <property type="entry name" value="5'-NUCLEOTIDASE-RELATED"/>
    <property type="match status" value="1"/>
</dbReference>
<accession>A0A366K7I6</accession>
<dbReference type="SUPFAM" id="SSF56300">
    <property type="entry name" value="Metallo-dependent phosphatases"/>
    <property type="match status" value="1"/>
</dbReference>
<comment type="caution">
    <text evidence="1">The sequence shown here is derived from an EMBL/GenBank/DDBJ whole genome shotgun (WGS) entry which is preliminary data.</text>
</comment>
<dbReference type="GO" id="GO:0030288">
    <property type="term" value="C:outer membrane-bounded periplasmic space"/>
    <property type="evidence" value="ECO:0007669"/>
    <property type="project" value="TreeGrafter"/>
</dbReference>
<dbReference type="Proteomes" id="UP000252530">
    <property type="component" value="Unassembled WGS sequence"/>
</dbReference>
<dbReference type="GO" id="GO:0009166">
    <property type="term" value="P:nucleotide catabolic process"/>
    <property type="evidence" value="ECO:0007669"/>
    <property type="project" value="InterPro"/>
</dbReference>
<feature type="non-terminal residue" evidence="1">
    <location>
        <position position="151"/>
    </location>
</feature>
<evidence type="ECO:0000313" key="1">
    <source>
        <dbReference type="EMBL" id="RBP97128.1"/>
    </source>
</evidence>
<evidence type="ECO:0000313" key="2">
    <source>
        <dbReference type="Proteomes" id="UP000252530"/>
    </source>
</evidence>
<organism evidence="1 2">
    <name type="scientific">Bifidobacterium aemilianum</name>
    <dbReference type="NCBI Taxonomy" id="2493120"/>
    <lineage>
        <taxon>Bacteria</taxon>
        <taxon>Bacillati</taxon>
        <taxon>Actinomycetota</taxon>
        <taxon>Actinomycetes</taxon>
        <taxon>Bifidobacteriales</taxon>
        <taxon>Bifidobacteriaceae</taxon>
        <taxon>Bifidobacterium</taxon>
    </lineage>
</organism>
<dbReference type="GO" id="GO:0008253">
    <property type="term" value="F:5'-nucleotidase activity"/>
    <property type="evidence" value="ECO:0007669"/>
    <property type="project" value="TreeGrafter"/>
</dbReference>
<dbReference type="InterPro" id="IPR006179">
    <property type="entry name" value="5_nucleotidase/apyrase"/>
</dbReference>
<dbReference type="Gene3D" id="3.60.21.10">
    <property type="match status" value="1"/>
</dbReference>
<proteinExistence type="predicted"/>